<organism evidence="1 2">
    <name type="scientific">Carnobacterium antarcticum</name>
    <dbReference type="NCBI Taxonomy" id="2126436"/>
    <lineage>
        <taxon>Bacteria</taxon>
        <taxon>Bacillati</taxon>
        <taxon>Bacillota</taxon>
        <taxon>Bacilli</taxon>
        <taxon>Lactobacillales</taxon>
        <taxon>Carnobacteriaceae</taxon>
        <taxon>Carnobacterium</taxon>
    </lineage>
</organism>
<reference evidence="2" key="1">
    <citation type="journal article" date="2019" name="Int. J. Syst. Evol. Microbiol.">
        <title>The Global Catalogue of Microorganisms (GCM) 10K type strain sequencing project: providing services to taxonomists for standard genome sequencing and annotation.</title>
        <authorList>
            <consortium name="The Broad Institute Genomics Platform"/>
            <consortium name="The Broad Institute Genome Sequencing Center for Infectious Disease"/>
            <person name="Wu L."/>
            <person name="Ma J."/>
        </authorList>
    </citation>
    <scope>NUCLEOTIDE SEQUENCE [LARGE SCALE GENOMIC DNA]</scope>
    <source>
        <strain evidence="2">KCTC 42143</strain>
    </source>
</reference>
<dbReference type="Proteomes" id="UP001597285">
    <property type="component" value="Unassembled WGS sequence"/>
</dbReference>
<dbReference type="EMBL" id="JBHUFF010000017">
    <property type="protein sequence ID" value="MFD1800115.1"/>
    <property type="molecule type" value="Genomic_DNA"/>
</dbReference>
<gene>
    <name evidence="1" type="ORF">ACFSBK_09680</name>
</gene>
<protein>
    <submittedName>
        <fullName evidence="1">Uncharacterized protein</fullName>
    </submittedName>
</protein>
<evidence type="ECO:0000313" key="2">
    <source>
        <dbReference type="Proteomes" id="UP001597285"/>
    </source>
</evidence>
<comment type="caution">
    <text evidence="1">The sequence shown here is derived from an EMBL/GenBank/DDBJ whole genome shotgun (WGS) entry which is preliminary data.</text>
</comment>
<evidence type="ECO:0000313" key="1">
    <source>
        <dbReference type="EMBL" id="MFD1800115.1"/>
    </source>
</evidence>
<proteinExistence type="predicted"/>
<keyword evidence="2" id="KW-1185">Reference proteome</keyword>
<accession>A0ABW4NPP9</accession>
<dbReference type="RefSeq" id="WP_058919707.1">
    <property type="nucleotide sequence ID" value="NZ_JBHSQC010000023.1"/>
</dbReference>
<name>A0ABW4NPP9_9LACT</name>
<sequence>MKIMEQENLLVNIDKKIIMEPSELILSGGSRVEEISLVHPQLGNPFQYEFFHLLMDEWKGDRISLVEDSEEVREHLIEQEGCTYYREYKQKLLRRTRKEKGIKVVTIPPVEANRLKKSWEKFVNQYVLINYDSHLFMTMDQRLFRMKKNLMPYFILAQAEQKNVGSWAGERVGVEPIDTATFDSMDYYEMFRMIGDKTACRLGAEEFARRFGHR</sequence>